<protein>
    <submittedName>
        <fullName evidence="1">Uncharacterized protein</fullName>
    </submittedName>
</protein>
<evidence type="ECO:0000313" key="1">
    <source>
        <dbReference type="EMBL" id="GFT54934.1"/>
    </source>
</evidence>
<dbReference type="AlphaFoldDB" id="A0A8X6P780"/>
<proteinExistence type="predicted"/>
<organism evidence="1 2">
    <name type="scientific">Nephila pilipes</name>
    <name type="common">Giant wood spider</name>
    <name type="synonym">Nephila maculata</name>
    <dbReference type="NCBI Taxonomy" id="299642"/>
    <lineage>
        <taxon>Eukaryota</taxon>
        <taxon>Metazoa</taxon>
        <taxon>Ecdysozoa</taxon>
        <taxon>Arthropoda</taxon>
        <taxon>Chelicerata</taxon>
        <taxon>Arachnida</taxon>
        <taxon>Araneae</taxon>
        <taxon>Araneomorphae</taxon>
        <taxon>Entelegynae</taxon>
        <taxon>Araneoidea</taxon>
        <taxon>Nephilidae</taxon>
        <taxon>Nephila</taxon>
    </lineage>
</organism>
<sequence length="95" mass="11108">MSTCGRYFVSLPLKQNIQKYTINLGESGTIASKRLDHLWRRLNRDPKLKILYSQLIEEYLALGHLEVLILTEVHLMMDSFSRIMVYLDPEITLVL</sequence>
<gene>
    <name evidence="1" type="ORF">NPIL_626421</name>
</gene>
<keyword evidence="2" id="KW-1185">Reference proteome</keyword>
<dbReference type="EMBL" id="BMAW01112891">
    <property type="protein sequence ID" value="GFT54934.1"/>
    <property type="molecule type" value="Genomic_DNA"/>
</dbReference>
<accession>A0A8X6P780</accession>
<reference evidence="1" key="1">
    <citation type="submission" date="2020-08" db="EMBL/GenBank/DDBJ databases">
        <title>Multicomponent nature underlies the extraordinary mechanical properties of spider dragline silk.</title>
        <authorList>
            <person name="Kono N."/>
            <person name="Nakamura H."/>
            <person name="Mori M."/>
            <person name="Yoshida Y."/>
            <person name="Ohtoshi R."/>
            <person name="Malay A.D."/>
            <person name="Moran D.A.P."/>
            <person name="Tomita M."/>
            <person name="Numata K."/>
            <person name="Arakawa K."/>
        </authorList>
    </citation>
    <scope>NUCLEOTIDE SEQUENCE</scope>
</reference>
<dbReference type="Proteomes" id="UP000887013">
    <property type="component" value="Unassembled WGS sequence"/>
</dbReference>
<dbReference type="OrthoDB" id="8052806at2759"/>
<name>A0A8X6P780_NEPPI</name>
<comment type="caution">
    <text evidence="1">The sequence shown here is derived from an EMBL/GenBank/DDBJ whole genome shotgun (WGS) entry which is preliminary data.</text>
</comment>
<evidence type="ECO:0000313" key="2">
    <source>
        <dbReference type="Proteomes" id="UP000887013"/>
    </source>
</evidence>